<dbReference type="RefSeq" id="WP_008276942.1">
    <property type="nucleotide sequence ID" value="NZ_AAXW01000033.1"/>
</dbReference>
<dbReference type="Proteomes" id="UP000003781">
    <property type="component" value="Unassembled WGS sequence"/>
</dbReference>
<evidence type="ECO:0000313" key="2">
    <source>
        <dbReference type="Proteomes" id="UP000003781"/>
    </source>
</evidence>
<dbReference type="OrthoDB" id="464760at2"/>
<sequence>MKKLIEFLSIGTIGLTGAMLIGGKPANALTFGFSQSGWKQDGEVTTAEVVGTFSGEDRNGDDMIIFHPNPDINEVFVYEMNFFAGNSTFANFTHNLDNIDLNSFFLEYALGNSSAFIASLGNHSLGNISNYDSEGFGGTGIISQNGQSIISNESVSVREVPESTSSIGLMLFGLGAYCKRKKITPFFH</sequence>
<organism evidence="1 2">
    <name type="scientific">Crocosphaera chwakensis CCY0110</name>
    <dbReference type="NCBI Taxonomy" id="391612"/>
    <lineage>
        <taxon>Bacteria</taxon>
        <taxon>Bacillati</taxon>
        <taxon>Cyanobacteriota</taxon>
        <taxon>Cyanophyceae</taxon>
        <taxon>Oscillatoriophycideae</taxon>
        <taxon>Chroococcales</taxon>
        <taxon>Aphanothecaceae</taxon>
        <taxon>Crocosphaera</taxon>
        <taxon>Crocosphaera chwakensis</taxon>
    </lineage>
</organism>
<reference evidence="1 2" key="1">
    <citation type="submission" date="2007-03" db="EMBL/GenBank/DDBJ databases">
        <authorList>
            <person name="Stal L."/>
            <person name="Ferriera S."/>
            <person name="Johnson J."/>
            <person name="Kravitz S."/>
            <person name="Beeson K."/>
            <person name="Sutton G."/>
            <person name="Rogers Y.-H."/>
            <person name="Friedman R."/>
            <person name="Frazier M."/>
            <person name="Venter J.C."/>
        </authorList>
    </citation>
    <scope>NUCLEOTIDE SEQUENCE [LARGE SCALE GENOMIC DNA]</scope>
    <source>
        <strain evidence="1 2">CCY0110</strain>
    </source>
</reference>
<accession>A3IU86</accession>
<dbReference type="EMBL" id="AAXW01000033">
    <property type="protein sequence ID" value="EAZ89960.1"/>
    <property type="molecule type" value="Genomic_DNA"/>
</dbReference>
<name>A3IU86_9CHRO</name>
<keyword evidence="2" id="KW-1185">Reference proteome</keyword>
<comment type="caution">
    <text evidence="1">The sequence shown here is derived from an EMBL/GenBank/DDBJ whole genome shotgun (WGS) entry which is preliminary data.</text>
</comment>
<gene>
    <name evidence="1" type="ORF">CY0110_07184</name>
</gene>
<proteinExistence type="predicted"/>
<dbReference type="eggNOG" id="ENOG5030QMX">
    <property type="taxonomic scope" value="Bacteria"/>
</dbReference>
<dbReference type="AlphaFoldDB" id="A3IU86"/>
<protein>
    <submittedName>
        <fullName evidence="1">Uncharacterized protein</fullName>
    </submittedName>
</protein>
<evidence type="ECO:0000313" key="1">
    <source>
        <dbReference type="EMBL" id="EAZ89960.1"/>
    </source>
</evidence>